<evidence type="ECO:0000256" key="1">
    <source>
        <dbReference type="ARBA" id="ARBA00023002"/>
    </source>
</evidence>
<keyword evidence="1" id="KW-0560">Oxidoreductase</keyword>
<dbReference type="EMBL" id="JAMTCK010000008">
    <property type="protein sequence ID" value="MCP2166870.1"/>
    <property type="molecule type" value="Genomic_DNA"/>
</dbReference>
<dbReference type="InterPro" id="IPR020471">
    <property type="entry name" value="AKR"/>
</dbReference>
<dbReference type="InterPro" id="IPR050523">
    <property type="entry name" value="AKR_Detox_Biosynth"/>
</dbReference>
<evidence type="ECO:0000313" key="4">
    <source>
        <dbReference type="Proteomes" id="UP001206128"/>
    </source>
</evidence>
<name>A0AAE3GEX2_9PSEU</name>
<dbReference type="Proteomes" id="UP001206128">
    <property type="component" value="Unassembled WGS sequence"/>
</dbReference>
<gene>
    <name evidence="3" type="ORF">LX83_003742</name>
</gene>
<dbReference type="PANTHER" id="PTHR43364:SF4">
    <property type="entry name" value="NAD(P)-LINKED OXIDOREDUCTASE SUPERFAMILY PROTEIN"/>
    <property type="match status" value="1"/>
</dbReference>
<dbReference type="InterPro" id="IPR023210">
    <property type="entry name" value="NADP_OxRdtase_dom"/>
</dbReference>
<dbReference type="InterPro" id="IPR036812">
    <property type="entry name" value="NAD(P)_OxRdtase_dom_sf"/>
</dbReference>
<sequence length="339" mass="37656">MEYRGFGRTGMRVSPWCLGTMNFGAATSEEDAHRIVRLALDHGINFVDTANCYQNGASEEILGRALASTGARDRVVLATKVNVRMGEDPNAAGNHRRHIIEQCHASLRRLGTDYLDVYYIHRPSSEVPIDETLRALDDLVRAGLVRYIGTSSFAAWQVLESLWVAKEYGLNRFVCEQSPYHPLDRRIERELLPMAQTYGIAVTSWSPLAGGFLTGKYRRGADRTEGRFRATGTPSDWDDRHFVPAAFDVVELLGEIAAEKGCTTAQLTLAWCAAQPGMVGPVLGPRTVEQFTEQLGAIDVVVTDEDRARIDQVARPGGCIVPYYLDDGAADLRPHQFRW</sequence>
<dbReference type="SUPFAM" id="SSF51430">
    <property type="entry name" value="NAD(P)-linked oxidoreductase"/>
    <property type="match status" value="1"/>
</dbReference>
<protein>
    <submittedName>
        <fullName evidence="3">Oxidoreductase</fullName>
    </submittedName>
</protein>
<dbReference type="Pfam" id="PF00248">
    <property type="entry name" value="Aldo_ket_red"/>
    <property type="match status" value="1"/>
</dbReference>
<dbReference type="PRINTS" id="PR00069">
    <property type="entry name" value="ALDKETRDTASE"/>
</dbReference>
<dbReference type="Gene3D" id="3.20.20.100">
    <property type="entry name" value="NADP-dependent oxidoreductase domain"/>
    <property type="match status" value="1"/>
</dbReference>
<dbReference type="GO" id="GO:0005829">
    <property type="term" value="C:cytosol"/>
    <property type="evidence" value="ECO:0007669"/>
    <property type="project" value="UniProtKB-ARBA"/>
</dbReference>
<accession>A0AAE3GEX2</accession>
<dbReference type="RefSeq" id="WP_253773170.1">
    <property type="nucleotide sequence ID" value="NZ_JAMTCK010000008.1"/>
</dbReference>
<organism evidence="3 4">
    <name type="scientific">Goodfellowiella coeruleoviolacea</name>
    <dbReference type="NCBI Taxonomy" id="334858"/>
    <lineage>
        <taxon>Bacteria</taxon>
        <taxon>Bacillati</taxon>
        <taxon>Actinomycetota</taxon>
        <taxon>Actinomycetes</taxon>
        <taxon>Pseudonocardiales</taxon>
        <taxon>Pseudonocardiaceae</taxon>
        <taxon>Goodfellowiella</taxon>
    </lineage>
</organism>
<evidence type="ECO:0000313" key="3">
    <source>
        <dbReference type="EMBL" id="MCP2166870.1"/>
    </source>
</evidence>
<reference evidence="3" key="1">
    <citation type="submission" date="2022-06" db="EMBL/GenBank/DDBJ databases">
        <title>Genomic Encyclopedia of Archaeal and Bacterial Type Strains, Phase II (KMG-II): from individual species to whole genera.</title>
        <authorList>
            <person name="Goeker M."/>
        </authorList>
    </citation>
    <scope>NUCLEOTIDE SEQUENCE</scope>
    <source>
        <strain evidence="3">DSM 43935</strain>
    </source>
</reference>
<proteinExistence type="predicted"/>
<feature type="domain" description="NADP-dependent oxidoreductase" evidence="2">
    <location>
        <begin position="17"/>
        <end position="314"/>
    </location>
</feature>
<dbReference type="AlphaFoldDB" id="A0AAE3GEX2"/>
<dbReference type="FunFam" id="3.20.20.100:FF:000004">
    <property type="entry name" value="Oxidoreductase, aldo/keto reductase"/>
    <property type="match status" value="1"/>
</dbReference>
<dbReference type="GO" id="GO:0016491">
    <property type="term" value="F:oxidoreductase activity"/>
    <property type="evidence" value="ECO:0007669"/>
    <property type="project" value="UniProtKB-KW"/>
</dbReference>
<evidence type="ECO:0000259" key="2">
    <source>
        <dbReference type="Pfam" id="PF00248"/>
    </source>
</evidence>
<comment type="caution">
    <text evidence="3">The sequence shown here is derived from an EMBL/GenBank/DDBJ whole genome shotgun (WGS) entry which is preliminary data.</text>
</comment>
<dbReference type="PANTHER" id="PTHR43364">
    <property type="entry name" value="NADH-SPECIFIC METHYLGLYOXAL REDUCTASE-RELATED"/>
    <property type="match status" value="1"/>
</dbReference>
<keyword evidence="4" id="KW-1185">Reference proteome</keyword>